<reference evidence="1 2" key="1">
    <citation type="journal article" date="2010" name="Proc. Natl. Acad. Sci. U.S.A.">
        <title>Insights into evolution of multicellular fungi from the assembled chromosomes of the mushroom Coprinopsis cinerea (Coprinus cinereus).</title>
        <authorList>
            <person name="Stajich J.E."/>
            <person name="Wilke S.K."/>
            <person name="Ahren D."/>
            <person name="Au C.H."/>
            <person name="Birren B.W."/>
            <person name="Borodovsky M."/>
            <person name="Burns C."/>
            <person name="Canback B."/>
            <person name="Casselton L.A."/>
            <person name="Cheng C.K."/>
            <person name="Deng J."/>
            <person name="Dietrich F.S."/>
            <person name="Fargo D.C."/>
            <person name="Farman M.L."/>
            <person name="Gathman A.C."/>
            <person name="Goldberg J."/>
            <person name="Guigo R."/>
            <person name="Hoegger P.J."/>
            <person name="Hooker J.B."/>
            <person name="Huggins A."/>
            <person name="James T.Y."/>
            <person name="Kamada T."/>
            <person name="Kilaru S."/>
            <person name="Kodira C."/>
            <person name="Kues U."/>
            <person name="Kupfer D."/>
            <person name="Kwan H.S."/>
            <person name="Lomsadze A."/>
            <person name="Li W."/>
            <person name="Lilly W.W."/>
            <person name="Ma L.J."/>
            <person name="Mackey A.J."/>
            <person name="Manning G."/>
            <person name="Martin F."/>
            <person name="Muraguchi H."/>
            <person name="Natvig D.O."/>
            <person name="Palmerini H."/>
            <person name="Ramesh M.A."/>
            <person name="Rehmeyer C.J."/>
            <person name="Roe B.A."/>
            <person name="Shenoy N."/>
            <person name="Stanke M."/>
            <person name="Ter-Hovhannisyan V."/>
            <person name="Tunlid A."/>
            <person name="Velagapudi R."/>
            <person name="Vision T.J."/>
            <person name="Zeng Q."/>
            <person name="Zolan M.E."/>
            <person name="Pukkila P.J."/>
        </authorList>
    </citation>
    <scope>NUCLEOTIDE SEQUENCE [LARGE SCALE GENOMIC DNA]</scope>
    <source>
        <strain evidence="2">Okayama-7 / 130 / ATCC MYA-4618 / FGSC 9003</strain>
    </source>
</reference>
<gene>
    <name evidence="1" type="ORF">CC1G_04595</name>
</gene>
<accession>A8N517</accession>
<dbReference type="RefSeq" id="XP_001829906.1">
    <property type="nucleotide sequence ID" value="XM_001829854.1"/>
</dbReference>
<dbReference type="OrthoDB" id="2913041at2759"/>
<dbReference type="GeneID" id="6006344"/>
<dbReference type="EMBL" id="AACS02000003">
    <property type="protein sequence ID" value="EAU91828.1"/>
    <property type="molecule type" value="Genomic_DNA"/>
</dbReference>
<organism evidence="1 2">
    <name type="scientific">Coprinopsis cinerea (strain Okayama-7 / 130 / ATCC MYA-4618 / FGSC 9003)</name>
    <name type="common">Inky cap fungus</name>
    <name type="synonym">Hormographiella aspergillata</name>
    <dbReference type="NCBI Taxonomy" id="240176"/>
    <lineage>
        <taxon>Eukaryota</taxon>
        <taxon>Fungi</taxon>
        <taxon>Dikarya</taxon>
        <taxon>Basidiomycota</taxon>
        <taxon>Agaricomycotina</taxon>
        <taxon>Agaricomycetes</taxon>
        <taxon>Agaricomycetidae</taxon>
        <taxon>Agaricales</taxon>
        <taxon>Agaricineae</taxon>
        <taxon>Psathyrellaceae</taxon>
        <taxon>Coprinopsis</taxon>
    </lineage>
</organism>
<proteinExistence type="predicted"/>
<protein>
    <submittedName>
        <fullName evidence="1">Uncharacterized protein</fullName>
    </submittedName>
</protein>
<evidence type="ECO:0000313" key="2">
    <source>
        <dbReference type="Proteomes" id="UP000001861"/>
    </source>
</evidence>
<keyword evidence="2" id="KW-1185">Reference proteome</keyword>
<dbReference type="KEGG" id="cci:CC1G_04595"/>
<dbReference type="Proteomes" id="UP000001861">
    <property type="component" value="Unassembled WGS sequence"/>
</dbReference>
<dbReference type="eggNOG" id="ENOG502SX0B">
    <property type="taxonomic scope" value="Eukaryota"/>
</dbReference>
<dbReference type="AlphaFoldDB" id="A8N517"/>
<dbReference type="OMA" id="PWSPKGH"/>
<dbReference type="InParanoid" id="A8N517"/>
<comment type="caution">
    <text evidence="1">The sequence shown here is derived from an EMBL/GenBank/DDBJ whole genome shotgun (WGS) entry which is preliminary data.</text>
</comment>
<name>A8N517_COPC7</name>
<dbReference type="VEuPathDB" id="FungiDB:CC1G_04595"/>
<evidence type="ECO:0000313" key="1">
    <source>
        <dbReference type="EMBL" id="EAU91828.1"/>
    </source>
</evidence>
<sequence length="297" mass="33073">MPATTVIRAALRQRCKVNLRIYTALSPYIDDLPIYIEDNHLRSLQCAKPKGAVAPPKNVQSTFAVRAQINTELSQQTIPRIPKSSPFHQFPDFESFYELVPYLSLAFSDGDFTPEIAARFNLSPNTNEFTHFLKIVDAKSPSEAGRTILETDEYTGTQTLTLPIYHHPPPNRRRDYTLLSDRQLLAARDFLSLALPYFSEGRPNLKKRGSSDMAHVLMTAPKGIGGAVDVMSIAACYLSYASMVDIDTVVEHMDEAIGYGGKGWVGVIGEDGLDRIAQVTDSEERLPQLQTTPKRLN</sequence>